<comment type="caution">
    <text evidence="3">The sequence shown here is derived from an EMBL/GenBank/DDBJ whole genome shotgun (WGS) entry which is preliminary data.</text>
</comment>
<evidence type="ECO:0000256" key="1">
    <source>
        <dbReference type="SAM" id="MobiDB-lite"/>
    </source>
</evidence>
<evidence type="ECO:0000313" key="3">
    <source>
        <dbReference type="EMBL" id="MDM4017627.1"/>
    </source>
</evidence>
<evidence type="ECO:0000313" key="4">
    <source>
        <dbReference type="Proteomes" id="UP001239462"/>
    </source>
</evidence>
<feature type="region of interest" description="Disordered" evidence="1">
    <location>
        <begin position="241"/>
        <end position="263"/>
    </location>
</feature>
<sequence length="263" mass="29353">MGTKLGLFVLLVLFVGVSVFAQPPTEDQTRLAEEAFEALRELKFDEAASAAEKLAASQPKSMQQTSYAADVLLRSGRIEPAIELFDETIKMRPFIKPHLWQRGIALYFDKKFDEGAEQFEIHREVNPNDVENAAWHFLCVAKSKSPQEAKKLLLPAPGDPRIPMKEILQLLDDGDMDPVIERMESVDVKTSGGRSARFYGHLYLGLYADAVGDLPKARQHLKQSVEFAPKNYMGDVARVYSNHLAPTPGPSEPNASKEDPENE</sequence>
<organism evidence="3 4">
    <name type="scientific">Roseiconus lacunae</name>
    <dbReference type="NCBI Taxonomy" id="2605694"/>
    <lineage>
        <taxon>Bacteria</taxon>
        <taxon>Pseudomonadati</taxon>
        <taxon>Planctomycetota</taxon>
        <taxon>Planctomycetia</taxon>
        <taxon>Pirellulales</taxon>
        <taxon>Pirellulaceae</taxon>
        <taxon>Roseiconus</taxon>
    </lineage>
</organism>
<dbReference type="InterPro" id="IPR011990">
    <property type="entry name" value="TPR-like_helical_dom_sf"/>
</dbReference>
<protein>
    <submittedName>
        <fullName evidence="3">Tetratricopeptide repeat protein</fullName>
    </submittedName>
</protein>
<reference evidence="3 4" key="1">
    <citation type="submission" date="2023-06" db="EMBL/GenBank/DDBJ databases">
        <title>Roseiconus lacunae JC819 isolated from Gulf of Mannar region, Tamil Nadu.</title>
        <authorList>
            <person name="Pk S."/>
            <person name="Ch S."/>
            <person name="Ch V.R."/>
        </authorList>
    </citation>
    <scope>NUCLEOTIDE SEQUENCE [LARGE SCALE GENOMIC DNA]</scope>
    <source>
        <strain evidence="3 4">JC819</strain>
    </source>
</reference>
<dbReference type="Proteomes" id="UP001239462">
    <property type="component" value="Unassembled WGS sequence"/>
</dbReference>
<feature type="signal peptide" evidence="2">
    <location>
        <begin position="1"/>
        <end position="21"/>
    </location>
</feature>
<keyword evidence="4" id="KW-1185">Reference proteome</keyword>
<accession>A0ABT7PMA6</accession>
<name>A0ABT7PMA6_9BACT</name>
<proteinExistence type="predicted"/>
<dbReference type="SUPFAM" id="SSF48452">
    <property type="entry name" value="TPR-like"/>
    <property type="match status" value="1"/>
</dbReference>
<dbReference type="PANTHER" id="PTHR47908">
    <property type="match status" value="1"/>
</dbReference>
<keyword evidence="2" id="KW-0732">Signal</keyword>
<dbReference type="RefSeq" id="WP_160149793.1">
    <property type="nucleotide sequence ID" value="NZ_JASZZN010000015.1"/>
</dbReference>
<evidence type="ECO:0000256" key="2">
    <source>
        <dbReference type="SAM" id="SignalP"/>
    </source>
</evidence>
<dbReference type="Gene3D" id="1.25.40.10">
    <property type="entry name" value="Tetratricopeptide repeat domain"/>
    <property type="match status" value="1"/>
</dbReference>
<dbReference type="EMBL" id="JASZZN010000015">
    <property type="protein sequence ID" value="MDM4017627.1"/>
    <property type="molecule type" value="Genomic_DNA"/>
</dbReference>
<gene>
    <name evidence="3" type="ORF">QTN89_19415</name>
</gene>
<dbReference type="PANTHER" id="PTHR47908:SF2">
    <property type="entry name" value="TETRATRICOPEPTIDE REPEAT (TPR)-LIKE SUPERFAMILY PROTEIN"/>
    <property type="match status" value="1"/>
</dbReference>
<feature type="chain" id="PRO_5045841352" evidence="2">
    <location>
        <begin position="22"/>
        <end position="263"/>
    </location>
</feature>